<evidence type="ECO:0000256" key="1">
    <source>
        <dbReference type="ARBA" id="ARBA00010209"/>
    </source>
</evidence>
<feature type="binding site" evidence="3">
    <location>
        <position position="352"/>
    </location>
    <ligand>
        <name>dimethylallyl diphosphate</name>
        <dbReference type="ChEBI" id="CHEBI:57623"/>
    </ligand>
</feature>
<dbReference type="PIRSF" id="PIRSF000509">
    <property type="entry name" value="Trp_DMAT"/>
    <property type="match status" value="1"/>
</dbReference>
<dbReference type="CDD" id="cd13929">
    <property type="entry name" value="PT-DMATS_CymD"/>
    <property type="match status" value="1"/>
</dbReference>
<evidence type="ECO:0000256" key="3">
    <source>
        <dbReference type="PIRSR" id="PIRSR000509-1"/>
    </source>
</evidence>
<feature type="binding site" evidence="3">
    <location>
        <position position="267"/>
    </location>
    <ligand>
        <name>dimethylallyl diphosphate</name>
        <dbReference type="ChEBI" id="CHEBI:57623"/>
    </ligand>
</feature>
<comment type="similarity">
    <text evidence="1">Belongs to the tryptophan dimethylallyltransferase family.</text>
</comment>
<dbReference type="GO" id="GO:0016765">
    <property type="term" value="F:transferase activity, transferring alkyl or aryl (other than methyl) groups"/>
    <property type="evidence" value="ECO:0007669"/>
    <property type="project" value="InterPro"/>
</dbReference>
<feature type="binding site" evidence="3">
    <location>
        <position position="265"/>
    </location>
    <ligand>
        <name>dimethylallyl diphosphate</name>
        <dbReference type="ChEBI" id="CHEBI:57623"/>
    </ligand>
</feature>
<evidence type="ECO:0000256" key="2">
    <source>
        <dbReference type="ARBA" id="ARBA00022679"/>
    </source>
</evidence>
<dbReference type="GO" id="GO:0009820">
    <property type="term" value="P:alkaloid metabolic process"/>
    <property type="evidence" value="ECO:0007669"/>
    <property type="project" value="InterPro"/>
</dbReference>
<dbReference type="PANTHER" id="PTHR40627:SF3">
    <property type="entry name" value="PRENYLTRANSFERASE ASQH2-RELATED"/>
    <property type="match status" value="1"/>
</dbReference>
<feature type="binding site" evidence="3">
    <location>
        <position position="105"/>
    </location>
    <ligand>
        <name>dimethylallyl diphosphate</name>
        <dbReference type="ChEBI" id="CHEBI:57623"/>
    </ligand>
</feature>
<evidence type="ECO:0008006" key="6">
    <source>
        <dbReference type="Google" id="ProtNLM"/>
    </source>
</evidence>
<evidence type="ECO:0000313" key="4">
    <source>
        <dbReference type="EMBL" id="PIG84000.1"/>
    </source>
</evidence>
<dbReference type="InterPro" id="IPR017795">
    <property type="entry name" value="ABBA_NscD-like"/>
</dbReference>
<feature type="binding site" evidence="3">
    <location>
        <position position="94"/>
    </location>
    <ligand>
        <name>L-tryptophan</name>
        <dbReference type="ChEBI" id="CHEBI:57912"/>
    </ligand>
</feature>
<dbReference type="Pfam" id="PF11991">
    <property type="entry name" value="Trp_DMAT"/>
    <property type="match status" value="1"/>
</dbReference>
<sequence length="426" mass="48453">MTVTGGPSGSGEDKFHLLNKFSWFANEDQRRWWEHTGPRLLRLLSDSQYPEQYQLPYLYLLQQRLVPYLGVFPTPGQDSQRWWSNLTPYGVPFEFSWNLLHDIVRISFDPVSHLTGTEADAFNKIAAMECLSQLASLDKDIDLTQFKHFQRELTLTLDEETRLLQSTTPPRAGRGQHNLAVELNKGGISAKAYFYPGMKSIATGIPPGKLFFDAIDKLGLQTLQQPIHHLRDFLGVTDDGILADKAVTPMLLGCDLCDPDKSRIKFYVTDQMVTWDRVADMWTLGGRRLEDPQCGKGLALLKVVWDLLKIPEGYRGDVWPDLVFGTPPSSNNLISTFANWTLSPKKKFPEPQIYLVTFGMNDTVVMDALIAFYKKIGWTDLARTYKDKVASHYPGLDLTQSNHVHEAISFSYRNGKPYLSVYYSPF</sequence>
<feature type="binding site" evidence="3">
    <location>
        <position position="193"/>
    </location>
    <ligand>
        <name>dimethylallyl diphosphate</name>
        <dbReference type="ChEBI" id="CHEBI:57623"/>
    </ligand>
</feature>
<evidence type="ECO:0000313" key="5">
    <source>
        <dbReference type="Proteomes" id="UP000231358"/>
    </source>
</evidence>
<dbReference type="AlphaFoldDB" id="A0A2G7FTN8"/>
<keyword evidence="2" id="KW-0808">Transferase</keyword>
<protein>
    <recommendedName>
        <fullName evidence="6">Dimethylallyl tryptophan synthase</fullName>
    </recommendedName>
</protein>
<dbReference type="STRING" id="656916.A0A2G7FTN8"/>
<feature type="binding site" evidence="3">
    <location>
        <position position="191"/>
    </location>
    <ligand>
        <name>L-tryptophan</name>
        <dbReference type="ChEBI" id="CHEBI:57912"/>
    </ligand>
</feature>
<dbReference type="PANTHER" id="PTHR40627">
    <property type="entry name" value="INDOLE PRENYLTRANSFERASE TDIB-RELATED"/>
    <property type="match status" value="1"/>
</dbReference>
<feature type="binding site" evidence="3">
    <location>
        <position position="422"/>
    </location>
    <ligand>
        <name>dimethylallyl diphosphate</name>
        <dbReference type="ChEBI" id="CHEBI:57623"/>
    </ligand>
</feature>
<dbReference type="EMBL" id="NEXV01000414">
    <property type="protein sequence ID" value="PIG84000.1"/>
    <property type="molecule type" value="Genomic_DNA"/>
</dbReference>
<accession>A0A2G7FTN8</accession>
<dbReference type="SFLD" id="SFLDS00036">
    <property type="entry name" value="Aromatic_Prenyltransferase"/>
    <property type="match status" value="1"/>
</dbReference>
<proteinExistence type="inferred from homology"/>
<feature type="binding site" evidence="3">
    <location>
        <position position="418"/>
    </location>
    <ligand>
        <name>dimethylallyl diphosphate</name>
        <dbReference type="ChEBI" id="CHEBI:57623"/>
    </ligand>
</feature>
<keyword evidence="5" id="KW-1185">Reference proteome</keyword>
<feature type="binding site" evidence="3">
    <location>
        <position position="354"/>
    </location>
    <ligand>
        <name>dimethylallyl diphosphate</name>
        <dbReference type="ChEBI" id="CHEBI:57623"/>
    </ligand>
</feature>
<feature type="binding site" evidence="3">
    <location>
        <position position="195"/>
    </location>
    <ligand>
        <name>L-tryptophan</name>
        <dbReference type="ChEBI" id="CHEBI:57912"/>
    </ligand>
</feature>
<dbReference type="Proteomes" id="UP000231358">
    <property type="component" value="Unassembled WGS sequence"/>
</dbReference>
<dbReference type="NCBIfam" id="TIGR03429">
    <property type="entry name" value="arom_pren_DMATS"/>
    <property type="match status" value="1"/>
</dbReference>
<reference evidence="4 5" key="1">
    <citation type="submission" date="2017-05" db="EMBL/GenBank/DDBJ databases">
        <title>Genome sequence for an aflatoxigenic pathogen of Argentinian peanut, Aspergillus arachidicola.</title>
        <authorList>
            <person name="Moore G."/>
            <person name="Beltz S.B."/>
            <person name="Mack B.M."/>
        </authorList>
    </citation>
    <scope>NUCLEOTIDE SEQUENCE [LARGE SCALE GENOMIC DNA]</scope>
    <source>
        <strain evidence="4 5">CBS 117610</strain>
    </source>
</reference>
<comment type="caution">
    <text evidence="4">The sequence shown here is derived from an EMBL/GenBank/DDBJ whole genome shotgun (WGS) entry which is preliminary data.</text>
</comment>
<dbReference type="InterPro" id="IPR012148">
    <property type="entry name" value="ABBA_DMATS-like"/>
</dbReference>
<dbReference type="InterPro" id="IPR033964">
    <property type="entry name" value="ABBA"/>
</dbReference>
<feature type="binding site" evidence="3">
    <location>
        <position position="263"/>
    </location>
    <ligand>
        <name>dimethylallyl diphosphate</name>
        <dbReference type="ChEBI" id="CHEBI:57623"/>
    </ligand>
</feature>
<organism evidence="4 5">
    <name type="scientific">Aspergillus arachidicola</name>
    <dbReference type="NCBI Taxonomy" id="656916"/>
    <lineage>
        <taxon>Eukaryota</taxon>
        <taxon>Fungi</taxon>
        <taxon>Dikarya</taxon>
        <taxon>Ascomycota</taxon>
        <taxon>Pezizomycotina</taxon>
        <taxon>Eurotiomycetes</taxon>
        <taxon>Eurotiomycetidae</taxon>
        <taxon>Eurotiales</taxon>
        <taxon>Aspergillaceae</taxon>
        <taxon>Aspergillus</taxon>
        <taxon>Aspergillus subgen. Circumdati</taxon>
    </lineage>
</organism>
<dbReference type="SFLD" id="SFLDG01162">
    <property type="entry name" value="I"/>
    <property type="match status" value="1"/>
</dbReference>
<name>A0A2G7FTN8_9EURO</name>
<gene>
    <name evidence="4" type="ORF">AARAC_006322</name>
</gene>